<proteinExistence type="predicted"/>
<dbReference type="EMBL" id="BAABKB010000039">
    <property type="protein sequence ID" value="GAA5032516.1"/>
    <property type="molecule type" value="Genomic_DNA"/>
</dbReference>
<sequence>MMRSQLSPVAQVSAGWLRNPVTCCGGGVWSGLGHPWCGYTRLWSGPPIEAEFPGKGRGPVHRLRLSFLAALKRRRGNAGCGPSAAGARTIAVGGAEAVIGPAPTILCRG</sequence>
<keyword evidence="2" id="KW-1185">Reference proteome</keyword>
<evidence type="ECO:0000313" key="1">
    <source>
        <dbReference type="EMBL" id="GAA5032516.1"/>
    </source>
</evidence>
<name>A0ABP9JHP5_9ACTN</name>
<reference evidence="2" key="1">
    <citation type="journal article" date="2019" name="Int. J. Syst. Evol. Microbiol.">
        <title>The Global Catalogue of Microorganisms (GCM) 10K type strain sequencing project: providing services to taxonomists for standard genome sequencing and annotation.</title>
        <authorList>
            <consortium name="The Broad Institute Genomics Platform"/>
            <consortium name="The Broad Institute Genome Sequencing Center for Infectious Disease"/>
            <person name="Wu L."/>
            <person name="Ma J."/>
        </authorList>
    </citation>
    <scope>NUCLEOTIDE SEQUENCE [LARGE SCALE GENOMIC DNA]</scope>
    <source>
        <strain evidence="2">JCM 18409</strain>
    </source>
</reference>
<gene>
    <name evidence="1" type="ORF">GCM10023335_75130</name>
</gene>
<evidence type="ECO:0000313" key="2">
    <source>
        <dbReference type="Proteomes" id="UP001501759"/>
    </source>
</evidence>
<accession>A0ABP9JHP5</accession>
<organism evidence="1 2">
    <name type="scientific">Streptomyces siamensis</name>
    <dbReference type="NCBI Taxonomy" id="1274986"/>
    <lineage>
        <taxon>Bacteria</taxon>
        <taxon>Bacillati</taxon>
        <taxon>Actinomycetota</taxon>
        <taxon>Actinomycetes</taxon>
        <taxon>Kitasatosporales</taxon>
        <taxon>Streptomycetaceae</taxon>
        <taxon>Streptomyces</taxon>
    </lineage>
</organism>
<comment type="caution">
    <text evidence="1">The sequence shown here is derived from an EMBL/GenBank/DDBJ whole genome shotgun (WGS) entry which is preliminary data.</text>
</comment>
<dbReference type="Proteomes" id="UP001501759">
    <property type="component" value="Unassembled WGS sequence"/>
</dbReference>
<protein>
    <submittedName>
        <fullName evidence="1">Uncharacterized protein</fullName>
    </submittedName>
</protein>